<feature type="transmembrane region" description="Helical" evidence="16">
    <location>
        <begin position="565"/>
        <end position="584"/>
    </location>
</feature>
<dbReference type="GO" id="GO:0005524">
    <property type="term" value="F:ATP binding"/>
    <property type="evidence" value="ECO:0007669"/>
    <property type="project" value="UniProtKB-UniRule"/>
</dbReference>
<dbReference type="SUPFAM" id="SSF52058">
    <property type="entry name" value="L domain-like"/>
    <property type="match status" value="1"/>
</dbReference>
<dbReference type="SMART" id="SM00369">
    <property type="entry name" value="LRR_TYP"/>
    <property type="match status" value="8"/>
</dbReference>
<evidence type="ECO:0000256" key="15">
    <source>
        <dbReference type="PROSITE-ProRule" id="PRU10141"/>
    </source>
</evidence>
<reference evidence="18" key="1">
    <citation type="journal article" date="2023" name="Nat. Commun.">
        <title>Diploid and tetraploid genomes of Acorus and the evolution of monocots.</title>
        <authorList>
            <person name="Ma L."/>
            <person name="Liu K.W."/>
            <person name="Li Z."/>
            <person name="Hsiao Y.Y."/>
            <person name="Qi Y."/>
            <person name="Fu T."/>
            <person name="Tang G.D."/>
            <person name="Zhang D."/>
            <person name="Sun W.H."/>
            <person name="Liu D.K."/>
            <person name="Li Y."/>
            <person name="Chen G.Z."/>
            <person name="Liu X.D."/>
            <person name="Liao X.Y."/>
            <person name="Jiang Y.T."/>
            <person name="Yu X."/>
            <person name="Hao Y."/>
            <person name="Huang J."/>
            <person name="Zhao X.W."/>
            <person name="Ke S."/>
            <person name="Chen Y.Y."/>
            <person name="Wu W.L."/>
            <person name="Hsu J.L."/>
            <person name="Lin Y.F."/>
            <person name="Huang M.D."/>
            <person name="Li C.Y."/>
            <person name="Huang L."/>
            <person name="Wang Z.W."/>
            <person name="Zhao X."/>
            <person name="Zhong W.Y."/>
            <person name="Peng D.H."/>
            <person name="Ahmad S."/>
            <person name="Lan S."/>
            <person name="Zhang J.S."/>
            <person name="Tsai W.C."/>
            <person name="Van de Peer Y."/>
            <person name="Liu Z.J."/>
        </authorList>
    </citation>
    <scope>NUCLEOTIDE SEQUENCE</scope>
    <source>
        <strain evidence="18">SCP</strain>
    </source>
</reference>
<dbReference type="PANTHER" id="PTHR27008">
    <property type="entry name" value="OS04G0122200 PROTEIN"/>
    <property type="match status" value="1"/>
</dbReference>
<comment type="caution">
    <text evidence="18">The sequence shown here is derived from an EMBL/GenBank/DDBJ whole genome shotgun (WGS) entry which is preliminary data.</text>
</comment>
<dbReference type="Pfam" id="PF00560">
    <property type="entry name" value="LRR_1"/>
    <property type="match status" value="7"/>
</dbReference>
<evidence type="ECO:0000256" key="6">
    <source>
        <dbReference type="ARBA" id="ARBA00022692"/>
    </source>
</evidence>
<proteinExistence type="predicted"/>
<reference evidence="18" key="2">
    <citation type="submission" date="2023-06" db="EMBL/GenBank/DDBJ databases">
        <authorList>
            <person name="Ma L."/>
            <person name="Liu K.-W."/>
            <person name="Li Z."/>
            <person name="Hsiao Y.-Y."/>
            <person name="Qi Y."/>
            <person name="Fu T."/>
            <person name="Tang G."/>
            <person name="Zhang D."/>
            <person name="Sun W.-H."/>
            <person name="Liu D.-K."/>
            <person name="Li Y."/>
            <person name="Chen G.-Z."/>
            <person name="Liu X.-D."/>
            <person name="Liao X.-Y."/>
            <person name="Jiang Y.-T."/>
            <person name="Yu X."/>
            <person name="Hao Y."/>
            <person name="Huang J."/>
            <person name="Zhao X.-W."/>
            <person name="Ke S."/>
            <person name="Chen Y.-Y."/>
            <person name="Wu W.-L."/>
            <person name="Hsu J.-L."/>
            <person name="Lin Y.-F."/>
            <person name="Huang M.-D."/>
            <person name="Li C.-Y."/>
            <person name="Huang L."/>
            <person name="Wang Z.-W."/>
            <person name="Zhao X."/>
            <person name="Zhong W.-Y."/>
            <person name="Peng D.-H."/>
            <person name="Ahmad S."/>
            <person name="Lan S."/>
            <person name="Zhang J.-S."/>
            <person name="Tsai W.-C."/>
            <person name="Van De Peer Y."/>
            <person name="Liu Z.-J."/>
        </authorList>
    </citation>
    <scope>NUCLEOTIDE SEQUENCE</scope>
    <source>
        <strain evidence="18">SCP</strain>
        <tissue evidence="18">Leaves</tissue>
    </source>
</reference>
<evidence type="ECO:0000256" key="3">
    <source>
        <dbReference type="ARBA" id="ARBA00022553"/>
    </source>
</evidence>
<keyword evidence="8" id="KW-0677">Repeat</keyword>
<keyword evidence="9 15" id="KW-0547">Nucleotide-binding</keyword>
<keyword evidence="19" id="KW-1185">Reference proteome</keyword>
<evidence type="ECO:0000259" key="17">
    <source>
        <dbReference type="PROSITE" id="PS50011"/>
    </source>
</evidence>
<sequence length="823" mass="90496">MQHKRPQVTKLKLSDLSLTGTITPEIGNLTFLRYLNLTNNSFNGHLPNSLGNLRRLKFLFVLHNVLDGPIPPSIFNISSLEIIFLGGNQLEGPIPPTILNIPSLEQLSLSFNSLTGDIPTSIGNLTQLQFLDLSDNRLTGDVVPSSLGCLVNLKLLELPGNNFQPGPMPSAVLNMSSLVVLELTSMGLFGSLPADFGLHFPSLQQLFLEYNKLTGPIPRSLSNASKLEVVDFSGSMFTGSVPASIGDLSLLQILNFEGNQLSGGLEFLSSLMKLVYLTELNLAHNQFSGFIPGPHVGNISTSLQKLFIENCSIRGSLSKTLLSNLSSLIYLELENNELTGGIPSEFKNLEKLQVLYLNGNRLEGMIPIEIFQSMIHLGTLYLSQNMFSGPISSNIGNLTSLQSISQLYYLDLSLNFLEGHLSKEIGNLQFLTTMDLSSNRLSGFLPENLGDLQMLVNLNLSNNSFSGPISQSFSRLISLNLLDLSSNSLFGQIPKSLANLRYLSFLNLSYNRLEGEVPNGGVFANITVQSLMGNPALCGATTLGLPPCKSSNAKRMRKATIMLKYIIPSFLFCVTMIVSVFYLLNKKWKSKRPNSIDRTPSLLHQRFVSEREIVRATTNFHEENLLGTGSSSSVYKGQLEDGTIVAIKVLKLGFSKPASKRFEAECEVMRNVRHRNLLKIISSCSTENFKALVLQYMPNKSLEKWLNNSQNHILGVLERVAIMSDVASALEYLHHGCSRPVVHSDVKPCNILLDEDMVAHLGDFGIAKLLAGDHRSATPTSTLGTVGYVAPGVSIFKHLSSFQEEHIQLLNNDHSHSRKISLF</sequence>
<dbReference type="Gene3D" id="3.30.200.20">
    <property type="entry name" value="Phosphorylase Kinase, domain 1"/>
    <property type="match status" value="1"/>
</dbReference>
<dbReference type="InterPro" id="IPR000719">
    <property type="entry name" value="Prot_kinase_dom"/>
</dbReference>
<evidence type="ECO:0000313" key="18">
    <source>
        <dbReference type="EMBL" id="KAK1267148.1"/>
    </source>
</evidence>
<dbReference type="FunFam" id="3.80.10.10:FF:000095">
    <property type="entry name" value="LRR receptor-like serine/threonine-protein kinase GSO1"/>
    <property type="match status" value="1"/>
</dbReference>
<dbReference type="AlphaFoldDB" id="A0AAV9AS28"/>
<dbReference type="SUPFAM" id="SSF52047">
    <property type="entry name" value="RNI-like"/>
    <property type="match status" value="1"/>
</dbReference>
<keyword evidence="2" id="KW-1003">Cell membrane</keyword>
<accession>A0AAV9AS28</accession>
<feature type="domain" description="Protein kinase" evidence="17">
    <location>
        <begin position="620"/>
        <end position="823"/>
    </location>
</feature>
<keyword evidence="10 18" id="KW-0418">Kinase</keyword>
<evidence type="ECO:0000256" key="5">
    <source>
        <dbReference type="ARBA" id="ARBA00022679"/>
    </source>
</evidence>
<evidence type="ECO:0000256" key="4">
    <source>
        <dbReference type="ARBA" id="ARBA00022614"/>
    </source>
</evidence>
<dbReference type="Gene3D" id="1.10.510.10">
    <property type="entry name" value="Transferase(Phosphotransferase) domain 1"/>
    <property type="match status" value="1"/>
</dbReference>
<feature type="binding site" evidence="15">
    <location>
        <position position="648"/>
    </location>
    <ligand>
        <name>ATP</name>
        <dbReference type="ChEBI" id="CHEBI:30616"/>
    </ligand>
</feature>
<dbReference type="PROSITE" id="PS00107">
    <property type="entry name" value="PROTEIN_KINASE_ATP"/>
    <property type="match status" value="1"/>
</dbReference>
<keyword evidence="18" id="KW-0675">Receptor</keyword>
<dbReference type="FunFam" id="3.80.10.10:FF:000041">
    <property type="entry name" value="LRR receptor-like serine/threonine-protein kinase ERECTA"/>
    <property type="match status" value="1"/>
</dbReference>
<comment type="subcellular location">
    <subcellularLocation>
        <location evidence="1">Cell membrane</location>
        <topology evidence="1">Single-pass membrane protein</topology>
    </subcellularLocation>
</comment>
<keyword evidence="13 16" id="KW-0472">Membrane</keyword>
<dbReference type="PROSITE" id="PS50011">
    <property type="entry name" value="PROTEIN_KINASE_DOM"/>
    <property type="match status" value="1"/>
</dbReference>
<dbReference type="Proteomes" id="UP001179952">
    <property type="component" value="Unassembled WGS sequence"/>
</dbReference>
<dbReference type="GO" id="GO:0004672">
    <property type="term" value="F:protein kinase activity"/>
    <property type="evidence" value="ECO:0007669"/>
    <property type="project" value="InterPro"/>
</dbReference>
<evidence type="ECO:0000313" key="19">
    <source>
        <dbReference type="Proteomes" id="UP001179952"/>
    </source>
</evidence>
<dbReference type="InterPro" id="IPR051809">
    <property type="entry name" value="Plant_receptor-like_S/T_kinase"/>
</dbReference>
<dbReference type="FunFam" id="3.80.10.10:FF:000383">
    <property type="entry name" value="Leucine-rich repeat receptor protein kinase EMS1"/>
    <property type="match status" value="2"/>
</dbReference>
<evidence type="ECO:0000256" key="11">
    <source>
        <dbReference type="ARBA" id="ARBA00022840"/>
    </source>
</evidence>
<dbReference type="InterPro" id="IPR001611">
    <property type="entry name" value="Leu-rich_rpt"/>
</dbReference>
<protein>
    <submittedName>
        <fullName evidence="18">LRR receptor-like serine/threonine-protein kinase EFR</fullName>
    </submittedName>
</protein>
<dbReference type="InterPro" id="IPR017441">
    <property type="entry name" value="Protein_kinase_ATP_BS"/>
</dbReference>
<keyword evidence="7" id="KW-0732">Signal</keyword>
<keyword evidence="12 16" id="KW-1133">Transmembrane helix</keyword>
<dbReference type="Pfam" id="PF00069">
    <property type="entry name" value="Pkinase"/>
    <property type="match status" value="1"/>
</dbReference>
<dbReference type="PROSITE" id="PS00108">
    <property type="entry name" value="PROTEIN_KINASE_ST"/>
    <property type="match status" value="1"/>
</dbReference>
<evidence type="ECO:0000256" key="12">
    <source>
        <dbReference type="ARBA" id="ARBA00022989"/>
    </source>
</evidence>
<evidence type="ECO:0000256" key="1">
    <source>
        <dbReference type="ARBA" id="ARBA00004162"/>
    </source>
</evidence>
<dbReference type="FunFam" id="3.30.200.20:FF:000661">
    <property type="entry name" value="Serine-threonine protein kinase plant-type"/>
    <property type="match status" value="1"/>
</dbReference>
<keyword evidence="3" id="KW-0597">Phosphoprotein</keyword>
<evidence type="ECO:0000256" key="16">
    <source>
        <dbReference type="SAM" id="Phobius"/>
    </source>
</evidence>
<evidence type="ECO:0000256" key="14">
    <source>
        <dbReference type="ARBA" id="ARBA00023180"/>
    </source>
</evidence>
<evidence type="ECO:0000256" key="10">
    <source>
        <dbReference type="ARBA" id="ARBA00022777"/>
    </source>
</evidence>
<keyword evidence="6 16" id="KW-0812">Transmembrane</keyword>
<dbReference type="InterPro" id="IPR008271">
    <property type="entry name" value="Ser/Thr_kinase_AS"/>
</dbReference>
<dbReference type="InterPro" id="IPR011009">
    <property type="entry name" value="Kinase-like_dom_sf"/>
</dbReference>
<dbReference type="PRINTS" id="PR00019">
    <property type="entry name" value="LEURICHRPT"/>
</dbReference>
<keyword evidence="14" id="KW-0325">Glycoprotein</keyword>
<gene>
    <name evidence="18" type="ORF">QJS04_geneDACA016835</name>
</gene>
<dbReference type="SMART" id="SM00220">
    <property type="entry name" value="S_TKc"/>
    <property type="match status" value="1"/>
</dbReference>
<dbReference type="SUPFAM" id="SSF56112">
    <property type="entry name" value="Protein kinase-like (PK-like)"/>
    <property type="match status" value="1"/>
</dbReference>
<dbReference type="InterPro" id="IPR003591">
    <property type="entry name" value="Leu-rich_rpt_typical-subtyp"/>
</dbReference>
<name>A0AAV9AS28_ACOGR</name>
<evidence type="ECO:0000256" key="8">
    <source>
        <dbReference type="ARBA" id="ARBA00022737"/>
    </source>
</evidence>
<dbReference type="InterPro" id="IPR032675">
    <property type="entry name" value="LRR_dom_sf"/>
</dbReference>
<keyword evidence="5" id="KW-0808">Transferase</keyword>
<organism evidence="18 19">
    <name type="scientific">Acorus gramineus</name>
    <name type="common">Dwarf sweet flag</name>
    <dbReference type="NCBI Taxonomy" id="55184"/>
    <lineage>
        <taxon>Eukaryota</taxon>
        <taxon>Viridiplantae</taxon>
        <taxon>Streptophyta</taxon>
        <taxon>Embryophyta</taxon>
        <taxon>Tracheophyta</taxon>
        <taxon>Spermatophyta</taxon>
        <taxon>Magnoliopsida</taxon>
        <taxon>Liliopsida</taxon>
        <taxon>Acoraceae</taxon>
        <taxon>Acorus</taxon>
    </lineage>
</organism>
<dbReference type="GO" id="GO:0005886">
    <property type="term" value="C:plasma membrane"/>
    <property type="evidence" value="ECO:0007669"/>
    <property type="project" value="UniProtKB-SubCell"/>
</dbReference>
<dbReference type="EMBL" id="JAUJYN010000007">
    <property type="protein sequence ID" value="KAK1267148.1"/>
    <property type="molecule type" value="Genomic_DNA"/>
</dbReference>
<dbReference type="Gene3D" id="3.80.10.10">
    <property type="entry name" value="Ribonuclease Inhibitor"/>
    <property type="match status" value="2"/>
</dbReference>
<evidence type="ECO:0000256" key="2">
    <source>
        <dbReference type="ARBA" id="ARBA00022475"/>
    </source>
</evidence>
<dbReference type="Pfam" id="PF13855">
    <property type="entry name" value="LRR_8"/>
    <property type="match status" value="2"/>
</dbReference>
<evidence type="ECO:0000256" key="9">
    <source>
        <dbReference type="ARBA" id="ARBA00022741"/>
    </source>
</evidence>
<evidence type="ECO:0000256" key="13">
    <source>
        <dbReference type="ARBA" id="ARBA00023136"/>
    </source>
</evidence>
<keyword evidence="4" id="KW-0433">Leucine-rich repeat</keyword>
<dbReference type="PANTHER" id="PTHR27008:SF497">
    <property type="entry name" value="OS11G0695000 PROTEIN"/>
    <property type="match status" value="1"/>
</dbReference>
<evidence type="ECO:0000256" key="7">
    <source>
        <dbReference type="ARBA" id="ARBA00022729"/>
    </source>
</evidence>
<keyword evidence="11 15" id="KW-0067">ATP-binding</keyword>